<keyword evidence="7" id="KW-0460">Magnesium</keyword>
<comment type="cofactor">
    <cofactor evidence="7">
        <name>Mg(2+)</name>
        <dbReference type="ChEBI" id="CHEBI:18420"/>
    </cofactor>
</comment>
<dbReference type="InterPro" id="IPR004101">
    <property type="entry name" value="Mur_ligase_C"/>
</dbReference>
<dbReference type="Pfam" id="PF01225">
    <property type="entry name" value="Mur_ligase"/>
    <property type="match status" value="1"/>
</dbReference>
<dbReference type="NCBIfam" id="NF001124">
    <property type="entry name" value="PRK00139.1-2"/>
    <property type="match status" value="1"/>
</dbReference>
<dbReference type="GO" id="GO:0008360">
    <property type="term" value="P:regulation of cell shape"/>
    <property type="evidence" value="ECO:0007669"/>
    <property type="project" value="UniProtKB-KW"/>
</dbReference>
<name>A0A7Z0D523_9MICO</name>
<comment type="catalytic activity">
    <reaction evidence="7">
        <text>UDP-N-acetyl-alpha-D-muramoyl-L-alanyl-D-glutamate + meso-2,6-diaminopimelate + ATP = UDP-N-acetyl-alpha-D-muramoyl-L-alanyl-gamma-D-glutamyl-meso-2,6-diaminopimelate + ADP + phosphate + H(+)</text>
        <dbReference type="Rhea" id="RHEA:23676"/>
        <dbReference type="ChEBI" id="CHEBI:15378"/>
        <dbReference type="ChEBI" id="CHEBI:30616"/>
        <dbReference type="ChEBI" id="CHEBI:43474"/>
        <dbReference type="ChEBI" id="CHEBI:57791"/>
        <dbReference type="ChEBI" id="CHEBI:83900"/>
        <dbReference type="ChEBI" id="CHEBI:83905"/>
        <dbReference type="ChEBI" id="CHEBI:456216"/>
        <dbReference type="EC" id="6.3.2.13"/>
    </reaction>
</comment>
<keyword evidence="7 12" id="KW-0436">Ligase</keyword>
<keyword evidence="13" id="KW-1185">Reference proteome</keyword>
<feature type="binding site" evidence="7">
    <location>
        <position position="196"/>
    </location>
    <ligand>
        <name>UDP-N-acetyl-alpha-D-muramoyl-L-alanyl-D-glutamate</name>
        <dbReference type="ChEBI" id="CHEBI:83900"/>
    </ligand>
</feature>
<feature type="binding site" evidence="7">
    <location>
        <begin position="424"/>
        <end position="427"/>
    </location>
    <ligand>
        <name>meso-2,6-diaminopimelate</name>
        <dbReference type="ChEBI" id="CHEBI:57791"/>
    </ligand>
</feature>
<evidence type="ECO:0000313" key="12">
    <source>
        <dbReference type="EMBL" id="NYI68995.1"/>
    </source>
</evidence>
<dbReference type="UniPathway" id="UPA00219"/>
<feature type="domain" description="Mur ligase central" evidence="11">
    <location>
        <begin position="125"/>
        <end position="324"/>
    </location>
</feature>
<feature type="binding site" evidence="7">
    <location>
        <begin position="127"/>
        <end position="133"/>
    </location>
    <ligand>
        <name>ATP</name>
        <dbReference type="ChEBI" id="CHEBI:30616"/>
    </ligand>
</feature>
<dbReference type="PANTHER" id="PTHR23135:SF4">
    <property type="entry name" value="UDP-N-ACETYLMURAMOYL-L-ALANYL-D-GLUTAMATE--2,6-DIAMINOPIMELATE LIGASE MURE HOMOLOG, CHLOROPLASTIC"/>
    <property type="match status" value="1"/>
</dbReference>
<feature type="binding site" evidence="7">
    <location>
        <position position="204"/>
    </location>
    <ligand>
        <name>UDP-N-acetyl-alpha-D-muramoyl-L-alanyl-D-glutamate</name>
        <dbReference type="ChEBI" id="CHEBI:83900"/>
    </ligand>
</feature>
<keyword evidence="6 7" id="KW-0961">Cell wall biogenesis/degradation</keyword>
<dbReference type="GO" id="GO:0051301">
    <property type="term" value="P:cell division"/>
    <property type="evidence" value="ECO:0007669"/>
    <property type="project" value="UniProtKB-KW"/>
</dbReference>
<evidence type="ECO:0000256" key="4">
    <source>
        <dbReference type="ARBA" id="ARBA00022984"/>
    </source>
</evidence>
<sequence length="518" mass="54200">MPGITVADLVRGVTPADPGMNPQGRDVRVTGPDDVAVTGATLDSRRVRPGDLYAALPGFNVHGADFAGSALEAGAAAILTDPDGVDRIGPASVPIVISDNPRAILGELSASIYGTAGSAPILFGVTGTNGKTTSTYILDALLRDVGYRTGLIGTIETRIAGKAVASARTTPESPDLHRLLAEMRASGVSACSMEVSSHALALHRVDGARFDVVGFTNLSQDHLDFHDTMEDYFQAKALLFDPVRAGRGAIVVDDAWGARLARETTLPVVTISSTPRPGGDVDYWIEEVDGPRFTLVHRGGERMRTSSPIAGDFNVTNTALALVMLLEGGVSRTTLAELTPQVAVPGRMEIVSDANPRVVVDFAHTPESIARALGALRAEQESLGSDGSRLIAVFGAGGDRDRAKRRDMGKSAVLGADVAIITDDNPRSEDPAAIRAEIRAGADDALAQHPGTQIIEVAGRKSAIARAVGLAGARDVVLVAGKGHEPGQQIGDTVHPFDDREEVRRALAALPGTDRPDR</sequence>
<comment type="caution">
    <text evidence="7">Lacks conserved residue(s) required for the propagation of feature annotation.</text>
</comment>
<evidence type="ECO:0000259" key="10">
    <source>
        <dbReference type="Pfam" id="PF02875"/>
    </source>
</evidence>
<dbReference type="InterPro" id="IPR035911">
    <property type="entry name" value="MurE/MurF_N"/>
</dbReference>
<dbReference type="HAMAP" id="MF_00208">
    <property type="entry name" value="MurE"/>
    <property type="match status" value="1"/>
</dbReference>
<accession>A0A7Z0D523</accession>
<evidence type="ECO:0000256" key="7">
    <source>
        <dbReference type="HAMAP-Rule" id="MF_00208"/>
    </source>
</evidence>
<dbReference type="Pfam" id="PF02875">
    <property type="entry name" value="Mur_ligase_C"/>
    <property type="match status" value="1"/>
</dbReference>
<comment type="subcellular location">
    <subcellularLocation>
        <location evidence="7 8">Cytoplasm</location>
    </subcellularLocation>
</comment>
<proteinExistence type="inferred from homology"/>
<comment type="similarity">
    <text evidence="1 7">Belongs to the MurCDEF family. MurE subfamily.</text>
</comment>
<dbReference type="Gene3D" id="3.90.190.20">
    <property type="entry name" value="Mur ligase, C-terminal domain"/>
    <property type="match status" value="1"/>
</dbReference>
<dbReference type="Proteomes" id="UP000539111">
    <property type="component" value="Unassembled WGS sequence"/>
</dbReference>
<protein>
    <recommendedName>
        <fullName evidence="7">UDP-N-acetylmuramoyl-L-alanyl-D-glutamate--2,6-diaminopimelate ligase</fullName>
        <ecNumber evidence="7">6.3.2.13</ecNumber>
    </recommendedName>
    <alternativeName>
        <fullName evidence="7">Meso-A2pm-adding enzyme</fullName>
    </alternativeName>
    <alternativeName>
        <fullName evidence="7">Meso-diaminopimelate-adding enzyme</fullName>
    </alternativeName>
    <alternativeName>
        <fullName evidence="7">UDP-MurNAc-L-Ala-D-Glu:meso-diaminopimelate ligase</fullName>
    </alternativeName>
    <alternativeName>
        <fullName evidence="7">UDP-MurNAc-tripeptide synthetase</fullName>
    </alternativeName>
    <alternativeName>
        <fullName evidence="7">UDP-N-acetylmuramyl-tripeptide synthetase</fullName>
    </alternativeName>
</protein>
<dbReference type="SUPFAM" id="SSF53244">
    <property type="entry name" value="MurD-like peptide ligases, peptide-binding domain"/>
    <property type="match status" value="1"/>
</dbReference>
<comment type="pathway">
    <text evidence="7 8">Cell wall biogenesis; peptidoglycan biosynthesis.</text>
</comment>
<dbReference type="SUPFAM" id="SSF63418">
    <property type="entry name" value="MurE/MurF N-terminal domain"/>
    <property type="match status" value="1"/>
</dbReference>
<comment type="function">
    <text evidence="7">Catalyzes the addition of meso-diaminopimelic acid to the nucleotide precursor UDP-N-acetylmuramoyl-L-alanyl-D-glutamate (UMAG) in the biosynthesis of bacterial cell-wall peptidoglycan.</text>
</comment>
<dbReference type="EMBL" id="JACBZP010000001">
    <property type="protein sequence ID" value="NYI68995.1"/>
    <property type="molecule type" value="Genomic_DNA"/>
</dbReference>
<dbReference type="InterPro" id="IPR036615">
    <property type="entry name" value="Mur_ligase_C_dom_sf"/>
</dbReference>
<dbReference type="InterPro" id="IPR036565">
    <property type="entry name" value="Mur-like_cat_sf"/>
</dbReference>
<dbReference type="Gene3D" id="3.40.1190.10">
    <property type="entry name" value="Mur-like, catalytic domain"/>
    <property type="match status" value="1"/>
</dbReference>
<keyword evidence="2 7" id="KW-0132">Cell division</keyword>
<evidence type="ECO:0000256" key="8">
    <source>
        <dbReference type="RuleBase" id="RU004135"/>
    </source>
</evidence>
<feature type="domain" description="Mur ligase C-terminal" evidence="10">
    <location>
        <begin position="346"/>
        <end position="483"/>
    </location>
</feature>
<keyword evidence="7" id="KW-0067">ATP-binding</keyword>
<comment type="PTM">
    <text evidence="7">Carboxylation is probably crucial for Mg(2+) binding and, consequently, for the gamma-phosphate positioning of ATP.</text>
</comment>
<dbReference type="GO" id="GO:0000287">
    <property type="term" value="F:magnesium ion binding"/>
    <property type="evidence" value="ECO:0007669"/>
    <property type="project" value="UniProtKB-UniRule"/>
</dbReference>
<dbReference type="AlphaFoldDB" id="A0A7Z0D523"/>
<organism evidence="12 13">
    <name type="scientific">Spelaeicoccus albus</name>
    <dbReference type="NCBI Taxonomy" id="1280376"/>
    <lineage>
        <taxon>Bacteria</taxon>
        <taxon>Bacillati</taxon>
        <taxon>Actinomycetota</taxon>
        <taxon>Actinomycetes</taxon>
        <taxon>Micrococcales</taxon>
        <taxon>Brevibacteriaceae</taxon>
        <taxon>Spelaeicoccus</taxon>
    </lineage>
</organism>
<dbReference type="InterPro" id="IPR013221">
    <property type="entry name" value="Mur_ligase_cen"/>
</dbReference>
<keyword evidence="4 7" id="KW-0573">Peptidoglycan synthesis</keyword>
<evidence type="ECO:0000256" key="5">
    <source>
        <dbReference type="ARBA" id="ARBA00023306"/>
    </source>
</evidence>
<evidence type="ECO:0000256" key="6">
    <source>
        <dbReference type="ARBA" id="ARBA00023316"/>
    </source>
</evidence>
<dbReference type="Gene3D" id="3.40.1390.10">
    <property type="entry name" value="MurE/MurF, N-terminal domain"/>
    <property type="match status" value="1"/>
</dbReference>
<feature type="binding site" evidence="7">
    <location>
        <position position="44"/>
    </location>
    <ligand>
        <name>UDP-N-acetyl-alpha-D-muramoyl-L-alanyl-D-glutamate</name>
        <dbReference type="ChEBI" id="CHEBI:83900"/>
    </ligand>
</feature>
<dbReference type="GO" id="GO:0071555">
    <property type="term" value="P:cell wall organization"/>
    <property type="evidence" value="ECO:0007669"/>
    <property type="project" value="UniProtKB-KW"/>
</dbReference>
<dbReference type="GO" id="GO:0008765">
    <property type="term" value="F:UDP-N-acetylmuramoylalanyl-D-glutamate-2,6-diaminopimelate ligase activity"/>
    <property type="evidence" value="ECO:0007669"/>
    <property type="project" value="UniProtKB-UniRule"/>
</dbReference>
<keyword evidence="5 7" id="KW-0131">Cell cycle</keyword>
<evidence type="ECO:0000256" key="3">
    <source>
        <dbReference type="ARBA" id="ARBA00022960"/>
    </source>
</evidence>
<dbReference type="InterPro" id="IPR005761">
    <property type="entry name" value="UDP-N-AcMur-Glu-dNH2Pim_ligase"/>
</dbReference>
<evidence type="ECO:0000259" key="11">
    <source>
        <dbReference type="Pfam" id="PF08245"/>
    </source>
</evidence>
<comment type="caution">
    <text evidence="12">The sequence shown here is derived from an EMBL/GenBank/DDBJ whole genome shotgun (WGS) entry which is preliminary data.</text>
</comment>
<feature type="domain" description="Mur ligase N-terminal catalytic" evidence="9">
    <location>
        <begin position="37"/>
        <end position="111"/>
    </location>
</feature>
<feature type="binding site" evidence="7">
    <location>
        <position position="42"/>
    </location>
    <ligand>
        <name>UDP-N-acetyl-alpha-D-muramoyl-L-alanyl-D-glutamate</name>
        <dbReference type="ChEBI" id="CHEBI:83900"/>
    </ligand>
</feature>
<evidence type="ECO:0000313" key="13">
    <source>
        <dbReference type="Proteomes" id="UP000539111"/>
    </source>
</evidence>
<gene>
    <name evidence="7" type="primary">murE</name>
    <name evidence="12" type="ORF">BJY26_003301</name>
</gene>
<dbReference type="RefSeq" id="WP_237249123.1">
    <property type="nucleotide sequence ID" value="NZ_JACBZP010000001.1"/>
</dbReference>
<dbReference type="GO" id="GO:0009252">
    <property type="term" value="P:peptidoglycan biosynthetic process"/>
    <property type="evidence" value="ECO:0007669"/>
    <property type="project" value="UniProtKB-UniRule"/>
</dbReference>
<keyword evidence="7" id="KW-0963">Cytoplasm</keyword>
<feature type="short sequence motif" description="Meso-diaminopimelate recognition motif" evidence="7">
    <location>
        <begin position="424"/>
        <end position="427"/>
    </location>
</feature>
<dbReference type="SUPFAM" id="SSF53623">
    <property type="entry name" value="MurD-like peptide ligases, catalytic domain"/>
    <property type="match status" value="1"/>
</dbReference>
<dbReference type="PANTHER" id="PTHR23135">
    <property type="entry name" value="MUR LIGASE FAMILY MEMBER"/>
    <property type="match status" value="1"/>
</dbReference>
<keyword evidence="7" id="KW-0547">Nucleotide-binding</keyword>
<evidence type="ECO:0000256" key="1">
    <source>
        <dbReference type="ARBA" id="ARBA00005898"/>
    </source>
</evidence>
<dbReference type="GO" id="GO:0005524">
    <property type="term" value="F:ATP binding"/>
    <property type="evidence" value="ECO:0007669"/>
    <property type="project" value="UniProtKB-UniRule"/>
</dbReference>
<reference evidence="12 13" key="1">
    <citation type="submission" date="2020-07" db="EMBL/GenBank/DDBJ databases">
        <title>Sequencing the genomes of 1000 actinobacteria strains.</title>
        <authorList>
            <person name="Klenk H.-P."/>
        </authorList>
    </citation>
    <scope>NUCLEOTIDE SEQUENCE [LARGE SCALE GENOMIC DNA]</scope>
    <source>
        <strain evidence="12 13">DSM 26341</strain>
    </source>
</reference>
<evidence type="ECO:0000256" key="2">
    <source>
        <dbReference type="ARBA" id="ARBA00022618"/>
    </source>
</evidence>
<dbReference type="NCBIfam" id="TIGR01085">
    <property type="entry name" value="murE"/>
    <property type="match status" value="1"/>
</dbReference>
<feature type="binding site" evidence="7">
    <location>
        <position position="485"/>
    </location>
    <ligand>
        <name>meso-2,6-diaminopimelate</name>
        <dbReference type="ChEBI" id="CHEBI:57791"/>
    </ligand>
</feature>
<dbReference type="NCBIfam" id="NF001126">
    <property type="entry name" value="PRK00139.1-4"/>
    <property type="match status" value="1"/>
</dbReference>
<keyword evidence="3 7" id="KW-0133">Cell shape</keyword>
<dbReference type="GO" id="GO:0005737">
    <property type="term" value="C:cytoplasm"/>
    <property type="evidence" value="ECO:0007669"/>
    <property type="project" value="UniProtKB-SubCell"/>
</dbReference>
<evidence type="ECO:0000259" key="9">
    <source>
        <dbReference type="Pfam" id="PF01225"/>
    </source>
</evidence>
<feature type="modified residue" description="N6-carboxylysine" evidence="7">
    <location>
        <position position="236"/>
    </location>
</feature>
<dbReference type="Pfam" id="PF08245">
    <property type="entry name" value="Mur_ligase_M"/>
    <property type="match status" value="1"/>
</dbReference>
<dbReference type="InterPro" id="IPR000713">
    <property type="entry name" value="Mur_ligase_N"/>
</dbReference>
<dbReference type="EC" id="6.3.2.13" evidence="7"/>
<feature type="binding site" evidence="7">
    <location>
        <position position="400"/>
    </location>
    <ligand>
        <name>meso-2,6-diaminopimelate</name>
        <dbReference type="ChEBI" id="CHEBI:57791"/>
    </ligand>
</feature>
<feature type="binding site" evidence="7">
    <location>
        <position position="481"/>
    </location>
    <ligand>
        <name>meso-2,6-diaminopimelate</name>
        <dbReference type="ChEBI" id="CHEBI:57791"/>
    </ligand>
</feature>
<feature type="binding site" evidence="7">
    <location>
        <begin position="169"/>
        <end position="170"/>
    </location>
    <ligand>
        <name>UDP-N-acetyl-alpha-D-muramoyl-L-alanyl-D-glutamate</name>
        <dbReference type="ChEBI" id="CHEBI:83900"/>
    </ligand>
</feature>